<sequence>MSDHQKNQPPRPQLPSLGQSNNLINATNYHQYPTDDNLKKAANGFRPTRNQLAAFQVHTEHTSRGVLASYKSQGLAPTARDTLTHENLAWLRNHWPAWDNGLLDMANDLPRRDLVSAMKSIATRWLKHAPGLPLSDLWADKGIIPSAIQSAGGGFTLKAVQLASRRLNERFGIAKKSKSKPKEAEASPKPSTEEEAPEVARADKQAQDAAAAAANSSLLAETSLPPQDEDVKPKDKGAASPLFEEAGIDWVQFQVEPLASVRTPSPPPLLPGTEASDSEYSVDGVIGHLFSRAELPLQPSASKYRAIRRQALADEEEKKREEEKKEERRRKRGEQKRERQRKQAAAAAAAAAAADKGEIAKGYAEAARQAASRVGRERFRKQLSGAQRRRITKGVGDVVRREVERQL</sequence>
<feature type="region of interest" description="Disordered" evidence="1">
    <location>
        <begin position="1"/>
        <end position="21"/>
    </location>
</feature>
<feature type="compositionally biased region" description="Low complexity" evidence="1">
    <location>
        <begin position="343"/>
        <end position="354"/>
    </location>
</feature>
<gene>
    <name evidence="2" type="ORF">LY79DRAFT_707666</name>
</gene>
<keyword evidence="3" id="KW-1185">Reference proteome</keyword>
<protein>
    <submittedName>
        <fullName evidence="2">Uncharacterized protein</fullName>
    </submittedName>
</protein>
<feature type="region of interest" description="Disordered" evidence="1">
    <location>
        <begin position="311"/>
        <end position="397"/>
    </location>
</feature>
<accession>A0AAD8PMH8</accession>
<dbReference type="AlphaFoldDB" id="A0AAD8PMH8"/>
<reference evidence="2" key="1">
    <citation type="submission" date="2021-06" db="EMBL/GenBank/DDBJ databases">
        <title>Comparative genomics, transcriptomics and evolutionary studies reveal genomic signatures of adaptation to plant cell wall in hemibiotrophic fungi.</title>
        <authorList>
            <consortium name="DOE Joint Genome Institute"/>
            <person name="Baroncelli R."/>
            <person name="Diaz J.F."/>
            <person name="Benocci T."/>
            <person name="Peng M."/>
            <person name="Battaglia E."/>
            <person name="Haridas S."/>
            <person name="Andreopoulos W."/>
            <person name="Labutti K."/>
            <person name="Pangilinan J."/>
            <person name="Floch G.L."/>
            <person name="Makela M.R."/>
            <person name="Henrissat B."/>
            <person name="Grigoriev I.V."/>
            <person name="Crouch J.A."/>
            <person name="De Vries R.P."/>
            <person name="Sukno S.A."/>
            <person name="Thon M.R."/>
        </authorList>
    </citation>
    <scope>NUCLEOTIDE SEQUENCE</scope>
    <source>
        <strain evidence="2">CBS 125086</strain>
    </source>
</reference>
<proteinExistence type="predicted"/>
<dbReference type="GeneID" id="85449299"/>
<evidence type="ECO:0000313" key="3">
    <source>
        <dbReference type="Proteomes" id="UP001230504"/>
    </source>
</evidence>
<feature type="compositionally biased region" description="Basic and acidic residues" evidence="1">
    <location>
        <begin position="316"/>
        <end position="326"/>
    </location>
</feature>
<dbReference type="EMBL" id="JAHLJV010000116">
    <property type="protein sequence ID" value="KAK1569997.1"/>
    <property type="molecule type" value="Genomic_DNA"/>
</dbReference>
<evidence type="ECO:0000256" key="1">
    <source>
        <dbReference type="SAM" id="MobiDB-lite"/>
    </source>
</evidence>
<feature type="compositionally biased region" description="Basic residues" evidence="1">
    <location>
        <begin position="327"/>
        <end position="342"/>
    </location>
</feature>
<comment type="caution">
    <text evidence="2">The sequence shown here is derived from an EMBL/GenBank/DDBJ whole genome shotgun (WGS) entry which is preliminary data.</text>
</comment>
<dbReference type="Proteomes" id="UP001230504">
    <property type="component" value="Unassembled WGS sequence"/>
</dbReference>
<feature type="region of interest" description="Disordered" evidence="1">
    <location>
        <begin position="259"/>
        <end position="278"/>
    </location>
</feature>
<evidence type="ECO:0000313" key="2">
    <source>
        <dbReference type="EMBL" id="KAK1569997.1"/>
    </source>
</evidence>
<dbReference type="RefSeq" id="XP_060408183.1">
    <property type="nucleotide sequence ID" value="XM_060565059.1"/>
</dbReference>
<feature type="region of interest" description="Disordered" evidence="1">
    <location>
        <begin position="172"/>
        <end position="237"/>
    </location>
</feature>
<name>A0AAD8PMH8_9PEZI</name>
<organism evidence="2 3">
    <name type="scientific">Colletotrichum navitas</name>
    <dbReference type="NCBI Taxonomy" id="681940"/>
    <lineage>
        <taxon>Eukaryota</taxon>
        <taxon>Fungi</taxon>
        <taxon>Dikarya</taxon>
        <taxon>Ascomycota</taxon>
        <taxon>Pezizomycotina</taxon>
        <taxon>Sordariomycetes</taxon>
        <taxon>Hypocreomycetidae</taxon>
        <taxon>Glomerellales</taxon>
        <taxon>Glomerellaceae</taxon>
        <taxon>Colletotrichum</taxon>
        <taxon>Colletotrichum graminicola species complex</taxon>
    </lineage>
</organism>